<dbReference type="AlphaFoldDB" id="A0A5E8HFA2"/>
<evidence type="ECO:0000313" key="1">
    <source>
        <dbReference type="EMBL" id="EOQ89477.1"/>
    </source>
</evidence>
<sequence length="182" mass="20396">MPCNPASGPRKAAGIPAIKIQERALARSWVGTDSIATKRRYWINDWWRPNNKCATVNKTKLFSHIAYVASMAPKIPMIVPRSKPYLLPCHFINFEAGTSPMSVPKITKDIGSEADSGEGAMVCPARAETAMIITVPIWKTVWVMEKIPRTLTLFRKWFINQIIVSKCLVLFHDVIDKTNSIG</sequence>
<reference evidence="1 2" key="1">
    <citation type="submission" date="2013-04" db="EMBL/GenBank/DDBJ databases">
        <authorList>
            <person name="Harkins D.M."/>
            <person name="Durkin A.S."/>
            <person name="Brinkac L.M."/>
            <person name="Haft D.H."/>
            <person name="Selengut J.D."/>
            <person name="Sanka R."/>
            <person name="DePew J."/>
            <person name="Purushe J."/>
            <person name="Hartskeerl R.A."/>
            <person name="Ahmed A."/>
            <person name="van der Linden H."/>
            <person name="Goris M.G.A."/>
            <person name="Vinetz J.M."/>
            <person name="Sutton G.G."/>
            <person name="Nierman W.C."/>
            <person name="Fouts D.E."/>
        </authorList>
    </citation>
    <scope>NUCLEOTIDE SEQUENCE [LARGE SCALE GENOMIC DNA]</scope>
    <source>
        <strain evidence="1 2">Sao Paulo</strain>
    </source>
</reference>
<proteinExistence type="predicted"/>
<protein>
    <submittedName>
        <fullName evidence="1">Uncharacterized protein</fullName>
    </submittedName>
</protein>
<comment type="caution">
    <text evidence="1">The sequence shown here is derived from an EMBL/GenBank/DDBJ whole genome shotgun (WGS) entry which is preliminary data.</text>
</comment>
<accession>A0A5E8HFA2</accession>
<gene>
    <name evidence="1" type="ORF">LEP1GSC202_1424</name>
</gene>
<organism evidence="1 2">
    <name type="scientific">Leptospira yanagawae serovar Saopaulo str. Sao Paulo = ATCC 700523</name>
    <dbReference type="NCBI Taxonomy" id="1249483"/>
    <lineage>
        <taxon>Bacteria</taxon>
        <taxon>Pseudomonadati</taxon>
        <taxon>Spirochaetota</taxon>
        <taxon>Spirochaetia</taxon>
        <taxon>Leptospirales</taxon>
        <taxon>Leptospiraceae</taxon>
        <taxon>Leptospira</taxon>
    </lineage>
</organism>
<name>A0A5E8HFA2_9LEPT</name>
<dbReference type="STRING" id="1249483.LEP1GSC202_1424"/>
<dbReference type="Proteomes" id="UP000013996">
    <property type="component" value="Unassembled WGS sequence"/>
</dbReference>
<dbReference type="EMBL" id="AOGX02000015">
    <property type="protein sequence ID" value="EOQ89477.1"/>
    <property type="molecule type" value="Genomic_DNA"/>
</dbReference>
<evidence type="ECO:0000313" key="2">
    <source>
        <dbReference type="Proteomes" id="UP000013996"/>
    </source>
</evidence>